<gene>
    <name evidence="1" type="ORF">LEMA_uP025960.1</name>
</gene>
<evidence type="ECO:0000313" key="1">
    <source>
        <dbReference type="EMBL" id="CBX95444.1"/>
    </source>
</evidence>
<keyword evidence="2" id="KW-1185">Reference proteome</keyword>
<dbReference type="InParanoid" id="E4ZV18"/>
<dbReference type="VEuPathDB" id="FungiDB:LEMA_uP025960.1"/>
<name>E4ZV18_LEPMJ</name>
<protein>
    <submittedName>
        <fullName evidence="1">Predicted protein</fullName>
    </submittedName>
</protein>
<sequence length="76" mass="8272">MQPARAGQLSIPPQRHPTTQLLLSPTLLARPPCSLHTTGLLPGVSERLEWPSAWPTEISWESTAQISATSMDNITV</sequence>
<dbReference type="AlphaFoldDB" id="E4ZV18"/>
<proteinExistence type="predicted"/>
<dbReference type="EMBL" id="FP929127">
    <property type="protein sequence ID" value="CBX95444.1"/>
    <property type="molecule type" value="Genomic_DNA"/>
</dbReference>
<dbReference type="Proteomes" id="UP000002668">
    <property type="component" value="Genome"/>
</dbReference>
<dbReference type="HOGENOM" id="CLU_2654945_0_0_1"/>
<organism evidence="2">
    <name type="scientific">Leptosphaeria maculans (strain JN3 / isolate v23.1.3 / race Av1-4-5-6-7-8)</name>
    <name type="common">Blackleg fungus</name>
    <name type="synonym">Phoma lingam</name>
    <dbReference type="NCBI Taxonomy" id="985895"/>
    <lineage>
        <taxon>Eukaryota</taxon>
        <taxon>Fungi</taxon>
        <taxon>Dikarya</taxon>
        <taxon>Ascomycota</taxon>
        <taxon>Pezizomycotina</taxon>
        <taxon>Dothideomycetes</taxon>
        <taxon>Pleosporomycetidae</taxon>
        <taxon>Pleosporales</taxon>
        <taxon>Pleosporineae</taxon>
        <taxon>Leptosphaeriaceae</taxon>
        <taxon>Plenodomus</taxon>
        <taxon>Plenodomus lingam/Leptosphaeria maculans species complex</taxon>
    </lineage>
</organism>
<reference evidence="2" key="1">
    <citation type="journal article" date="2011" name="Nat. Commun.">
        <title>Effector diversification within compartments of the Leptosphaeria maculans genome affected by Repeat-Induced Point mutations.</title>
        <authorList>
            <person name="Rouxel T."/>
            <person name="Grandaubert J."/>
            <person name="Hane J.K."/>
            <person name="Hoede C."/>
            <person name="van de Wouw A.P."/>
            <person name="Couloux A."/>
            <person name="Dominguez V."/>
            <person name="Anthouard V."/>
            <person name="Bally P."/>
            <person name="Bourras S."/>
            <person name="Cozijnsen A.J."/>
            <person name="Ciuffetti L.M."/>
            <person name="Degrave A."/>
            <person name="Dilmaghani A."/>
            <person name="Duret L."/>
            <person name="Fudal I."/>
            <person name="Goodwin S.B."/>
            <person name="Gout L."/>
            <person name="Glaser N."/>
            <person name="Linglin J."/>
            <person name="Kema G.H.J."/>
            <person name="Lapalu N."/>
            <person name="Lawrence C.B."/>
            <person name="May K."/>
            <person name="Meyer M."/>
            <person name="Ollivier B."/>
            <person name="Poulain J."/>
            <person name="Schoch C.L."/>
            <person name="Simon A."/>
            <person name="Spatafora J.W."/>
            <person name="Stachowiak A."/>
            <person name="Turgeon B.G."/>
            <person name="Tyler B.M."/>
            <person name="Vincent D."/>
            <person name="Weissenbach J."/>
            <person name="Amselem J."/>
            <person name="Quesneville H."/>
            <person name="Oliver R.P."/>
            <person name="Wincker P."/>
            <person name="Balesdent M.-H."/>
            <person name="Howlett B.J."/>
        </authorList>
    </citation>
    <scope>NUCLEOTIDE SEQUENCE [LARGE SCALE GENOMIC DNA]</scope>
    <source>
        <strain evidence="2">JN3 / isolate v23.1.3 / race Av1-4-5-6-7-8</strain>
    </source>
</reference>
<evidence type="ECO:0000313" key="2">
    <source>
        <dbReference type="Proteomes" id="UP000002668"/>
    </source>
</evidence>
<accession>E4ZV18</accession>